<organism evidence="1 2">
    <name type="scientific">Lentzea pudingi</name>
    <dbReference type="NCBI Taxonomy" id="1789439"/>
    <lineage>
        <taxon>Bacteria</taxon>
        <taxon>Bacillati</taxon>
        <taxon>Actinomycetota</taxon>
        <taxon>Actinomycetes</taxon>
        <taxon>Pseudonocardiales</taxon>
        <taxon>Pseudonocardiaceae</taxon>
        <taxon>Lentzea</taxon>
    </lineage>
</organism>
<gene>
    <name evidence="1" type="ORF">GCM10011609_71290</name>
</gene>
<dbReference type="NCBIfam" id="TIGR04474">
    <property type="entry name" value="tcm_partner"/>
    <property type="match status" value="1"/>
</dbReference>
<reference evidence="2" key="1">
    <citation type="journal article" date="2019" name="Int. J. Syst. Evol. Microbiol.">
        <title>The Global Catalogue of Microorganisms (GCM) 10K type strain sequencing project: providing services to taxonomists for standard genome sequencing and annotation.</title>
        <authorList>
            <consortium name="The Broad Institute Genomics Platform"/>
            <consortium name="The Broad Institute Genome Sequencing Center for Infectious Disease"/>
            <person name="Wu L."/>
            <person name="Ma J."/>
        </authorList>
    </citation>
    <scope>NUCLEOTIDE SEQUENCE [LARGE SCALE GENOMIC DNA]</scope>
    <source>
        <strain evidence="2">CGMCC 4.7319</strain>
    </source>
</reference>
<sequence>MVPNECPHEEVSMPVHGEVPWPIPEHTSAKHDIYRHYLHRWFPILIGGANAYPSATYAEGFSGPGIYEDGEPGSPMIAIHALHQEVPATKGISRFLFIDDDPRCIKLLNEQLAPVVASSPRAAPSMPIKVQQGKCEEILEDELTKINAWGQPILAVLDSWGNAPVSFRLLQRLAANPSSEVIVTFEPQYFVRFVTELGDSADEVFGGDRVWRQVADLPDGPTKRRHLLDCYRHTLKSAGFGFLLDFELVDRRGNVLYLVFGTRHKLGVEKMKDALWEVDRAYGVGFRDPRDQQEEALFAVDEPQLAPLGRLVLPEIAKAGLHGRKIGTLIDYTLCETVFRKQHIIPTIESLRAQGKVETRKPGRITYGTEVRTPAS</sequence>
<name>A0ABQ2IR19_9PSEU</name>
<accession>A0ABQ2IR19</accession>
<dbReference type="Proteomes" id="UP000597656">
    <property type="component" value="Unassembled WGS sequence"/>
</dbReference>
<comment type="caution">
    <text evidence="1">The sequence shown here is derived from an EMBL/GenBank/DDBJ whole genome shotgun (WGS) entry which is preliminary data.</text>
</comment>
<protein>
    <recommendedName>
        <fullName evidence="3">Three-Cys-motif partner protein</fullName>
    </recommendedName>
</protein>
<keyword evidence="2" id="KW-1185">Reference proteome</keyword>
<dbReference type="EMBL" id="BMNC01000015">
    <property type="protein sequence ID" value="GGN19909.1"/>
    <property type="molecule type" value="Genomic_DNA"/>
</dbReference>
<dbReference type="InterPro" id="IPR031009">
    <property type="entry name" value="Tcm_partner"/>
</dbReference>
<evidence type="ECO:0000313" key="1">
    <source>
        <dbReference type="EMBL" id="GGN19909.1"/>
    </source>
</evidence>
<proteinExistence type="predicted"/>
<evidence type="ECO:0000313" key="2">
    <source>
        <dbReference type="Proteomes" id="UP000597656"/>
    </source>
</evidence>
<evidence type="ECO:0008006" key="3">
    <source>
        <dbReference type="Google" id="ProtNLM"/>
    </source>
</evidence>